<dbReference type="SUPFAM" id="SSF52540">
    <property type="entry name" value="P-loop containing nucleoside triphosphate hydrolases"/>
    <property type="match status" value="1"/>
</dbReference>
<evidence type="ECO:0000256" key="3">
    <source>
        <dbReference type="PROSITE-ProRule" id="PRU00339"/>
    </source>
</evidence>
<reference evidence="4 5" key="1">
    <citation type="submission" date="2019-08" db="EMBL/GenBank/DDBJ databases">
        <title>Identification of a novel species of the genus Boseongicola.</title>
        <authorList>
            <person name="Zhang X.-Q."/>
        </authorList>
    </citation>
    <scope>NUCLEOTIDE SEQUENCE [LARGE SCALE GENOMIC DNA]</scope>
    <source>
        <strain evidence="4 5">HY14</strain>
    </source>
</reference>
<gene>
    <name evidence="4" type="ORF">FVF75_00080</name>
</gene>
<feature type="repeat" description="TPR" evidence="3">
    <location>
        <begin position="198"/>
        <end position="231"/>
    </location>
</feature>
<dbReference type="Gene3D" id="1.25.40.10">
    <property type="entry name" value="Tetratricopeptide repeat domain"/>
    <property type="match status" value="1"/>
</dbReference>
<dbReference type="AlphaFoldDB" id="A0A5D0RPM5"/>
<organism evidence="4 5">
    <name type="scientific">Maritimibacter fusiformis</name>
    <dbReference type="NCBI Taxonomy" id="2603819"/>
    <lineage>
        <taxon>Bacteria</taxon>
        <taxon>Pseudomonadati</taxon>
        <taxon>Pseudomonadota</taxon>
        <taxon>Alphaproteobacteria</taxon>
        <taxon>Rhodobacterales</taxon>
        <taxon>Roseobacteraceae</taxon>
        <taxon>Maritimibacter</taxon>
    </lineage>
</organism>
<proteinExistence type="predicted"/>
<keyword evidence="5" id="KW-1185">Reference proteome</keyword>
<feature type="repeat" description="TPR" evidence="3">
    <location>
        <begin position="300"/>
        <end position="333"/>
    </location>
</feature>
<feature type="repeat" description="TPR" evidence="3">
    <location>
        <begin position="96"/>
        <end position="129"/>
    </location>
</feature>
<accession>A0A5D0RPM5</accession>
<evidence type="ECO:0000313" key="5">
    <source>
        <dbReference type="Proteomes" id="UP000322080"/>
    </source>
</evidence>
<dbReference type="InterPro" id="IPR019734">
    <property type="entry name" value="TPR_rpt"/>
</dbReference>
<name>A0A5D0RPM5_9RHOB</name>
<dbReference type="InterPro" id="IPR027417">
    <property type="entry name" value="P-loop_NTPase"/>
</dbReference>
<dbReference type="Proteomes" id="UP000322080">
    <property type="component" value="Unassembled WGS sequence"/>
</dbReference>
<evidence type="ECO:0000256" key="2">
    <source>
        <dbReference type="ARBA" id="ARBA00022803"/>
    </source>
</evidence>
<sequence>MSIESTLRKAADLARSGDRQGAARLFRQVLAKAPGHPKARQGLQALSNCGPVSPAAPGMEPPAAQMARLKQAFDKGDLGFVLREGNRMLKLFPRSRGLINALGISAARAGRPREALGHFDRVIALDPGNIGAMVNKATALLTLGDMEGLEQTCRAILAIRDDVPDAHQKLGFALANTGRIKEAEDSFRAAVRLAPDNPRSRIGLGNTLALQGRADEALTVYRAAEERAPDNPDIKRNIGSMLVTLYRPDEARDVLIDAITRFPRNSMLRVTLAYALRELGQPAEAAAEAEIAVEIDPKNAEGWGHLGSARLEMGDTEGANAAFDTAIEADPGQMAALGLRWRAETLPLDHPHYARITEAIARASTSAEHRSAFEMVLFRAHDKAGDTDAAFAHLNRSNKVRSEAEPYDIEAERAVFEAMKEMFSSAFDGLDQDAIAASPLPHRPVFIVGMPRSGTTLVEQILASHSQVHGAGEIPPASMALAEFGWGKSRVGMPPDPAMLGRVRQVYGDFIGRLGATAPVVTDKTPLNFRWLGFMLSAMPEARVLFTRRDARATCWSNLSHSLSGKANNFGNDMLDCAEMHLMHLDLMEFWQGLFPDRIAIVPYETLTENQEEESRKLVAAAGLGWEDACLDFERTERGVRTMSSLQVRKKMYTGSSEAWRRYEGYLGPMIARLDGVA</sequence>
<feature type="repeat" description="TPR" evidence="3">
    <location>
        <begin position="164"/>
        <end position="197"/>
    </location>
</feature>
<dbReference type="InterPro" id="IPR011990">
    <property type="entry name" value="TPR-like_helical_dom_sf"/>
</dbReference>
<dbReference type="Pfam" id="PF13469">
    <property type="entry name" value="Sulfotransfer_3"/>
    <property type="match status" value="1"/>
</dbReference>
<dbReference type="InterPro" id="IPR051012">
    <property type="entry name" value="CellSynth/LPSAsmb/PSIAsmb"/>
</dbReference>
<dbReference type="RefSeq" id="WP_148375705.1">
    <property type="nucleotide sequence ID" value="NZ_VSIY01000001.1"/>
</dbReference>
<dbReference type="PROSITE" id="PS50005">
    <property type="entry name" value="TPR"/>
    <property type="match status" value="4"/>
</dbReference>
<dbReference type="SUPFAM" id="SSF48452">
    <property type="entry name" value="TPR-like"/>
    <property type="match status" value="1"/>
</dbReference>
<comment type="caution">
    <text evidence="4">The sequence shown here is derived from an EMBL/GenBank/DDBJ whole genome shotgun (WGS) entry which is preliminary data.</text>
</comment>
<dbReference type="SMART" id="SM00028">
    <property type="entry name" value="TPR"/>
    <property type="match status" value="7"/>
</dbReference>
<protein>
    <submittedName>
        <fullName evidence="4">Tetratricopeptide repeat protein</fullName>
    </submittedName>
</protein>
<dbReference type="PANTHER" id="PTHR45586">
    <property type="entry name" value="TPR REPEAT-CONTAINING PROTEIN PA4667"/>
    <property type="match status" value="1"/>
</dbReference>
<keyword evidence="1" id="KW-0677">Repeat</keyword>
<dbReference type="EMBL" id="VSIY01000001">
    <property type="protein sequence ID" value="TYB83463.1"/>
    <property type="molecule type" value="Genomic_DNA"/>
</dbReference>
<keyword evidence="2 3" id="KW-0802">TPR repeat</keyword>
<evidence type="ECO:0000256" key="1">
    <source>
        <dbReference type="ARBA" id="ARBA00022737"/>
    </source>
</evidence>
<evidence type="ECO:0000313" key="4">
    <source>
        <dbReference type="EMBL" id="TYB83463.1"/>
    </source>
</evidence>
<dbReference type="PANTHER" id="PTHR45586:SF1">
    <property type="entry name" value="LIPOPOLYSACCHARIDE ASSEMBLY PROTEIN B"/>
    <property type="match status" value="1"/>
</dbReference>
<dbReference type="Pfam" id="PF14559">
    <property type="entry name" value="TPR_19"/>
    <property type="match status" value="2"/>
</dbReference>
<dbReference type="Pfam" id="PF13432">
    <property type="entry name" value="TPR_16"/>
    <property type="match status" value="1"/>
</dbReference>
<dbReference type="Gene3D" id="3.40.50.300">
    <property type="entry name" value="P-loop containing nucleotide triphosphate hydrolases"/>
    <property type="match status" value="1"/>
</dbReference>